<dbReference type="PANTHER" id="PTHR15117">
    <property type="entry name" value="ATAXIN 7 RELATED"/>
    <property type="match status" value="1"/>
</dbReference>
<keyword evidence="3" id="KW-1185">Reference proteome</keyword>
<dbReference type="EMBL" id="JASSZA010000012">
    <property type="protein sequence ID" value="KAK2096424.1"/>
    <property type="molecule type" value="Genomic_DNA"/>
</dbReference>
<dbReference type="InterPro" id="IPR052237">
    <property type="entry name" value="Ataxin-7-like_regulator"/>
</dbReference>
<dbReference type="PANTHER" id="PTHR15117:SF9">
    <property type="entry name" value="ATAXIN-7-LIKE PROTEIN 1"/>
    <property type="match status" value="1"/>
</dbReference>
<organism evidence="2 3">
    <name type="scientific">Saguinus oedipus</name>
    <name type="common">Cotton-top tamarin</name>
    <name type="synonym">Oedipomidas oedipus</name>
    <dbReference type="NCBI Taxonomy" id="9490"/>
    <lineage>
        <taxon>Eukaryota</taxon>
        <taxon>Metazoa</taxon>
        <taxon>Chordata</taxon>
        <taxon>Craniata</taxon>
        <taxon>Vertebrata</taxon>
        <taxon>Euteleostomi</taxon>
        <taxon>Mammalia</taxon>
        <taxon>Eutheria</taxon>
        <taxon>Euarchontoglires</taxon>
        <taxon>Primates</taxon>
        <taxon>Haplorrhini</taxon>
        <taxon>Platyrrhini</taxon>
        <taxon>Cebidae</taxon>
        <taxon>Callitrichinae</taxon>
        <taxon>Saguinus</taxon>
    </lineage>
</organism>
<reference evidence="2 3" key="1">
    <citation type="submission" date="2023-05" db="EMBL/GenBank/DDBJ databases">
        <title>B98-5 Cell Line De Novo Hybrid Assembly: An Optical Mapping Approach.</title>
        <authorList>
            <person name="Kananen K."/>
            <person name="Auerbach J.A."/>
            <person name="Kautto E."/>
            <person name="Blachly J.S."/>
        </authorList>
    </citation>
    <scope>NUCLEOTIDE SEQUENCE [LARGE SCALE GENOMIC DNA]</scope>
    <source>
        <strain evidence="2">B95-8</strain>
        <tissue evidence="2">Cell line</tissue>
    </source>
</reference>
<evidence type="ECO:0000313" key="3">
    <source>
        <dbReference type="Proteomes" id="UP001266305"/>
    </source>
</evidence>
<name>A0ABQ9UH63_SAGOE</name>
<dbReference type="Proteomes" id="UP001266305">
    <property type="component" value="Unassembled WGS sequence"/>
</dbReference>
<feature type="region of interest" description="Disordered" evidence="1">
    <location>
        <begin position="1"/>
        <end position="32"/>
    </location>
</feature>
<evidence type="ECO:0000313" key="2">
    <source>
        <dbReference type="EMBL" id="KAK2096424.1"/>
    </source>
</evidence>
<sequence>MTSERSRIPCLSAAAAEGTGKKQQEGRAMATLDRKVPSPEAFLGKPWSSWIDAAKLHCSDSKNPTASSSFYYPSD</sequence>
<accession>A0ABQ9UH63</accession>
<gene>
    <name evidence="2" type="primary">ATXN7L1_2</name>
    <name evidence="2" type="ORF">P7K49_025458</name>
</gene>
<comment type="caution">
    <text evidence="2">The sequence shown here is derived from an EMBL/GenBank/DDBJ whole genome shotgun (WGS) entry which is preliminary data.</text>
</comment>
<protein>
    <submittedName>
        <fullName evidence="2">Ataxin-7-like protein 1</fullName>
    </submittedName>
</protein>
<evidence type="ECO:0000256" key="1">
    <source>
        <dbReference type="SAM" id="MobiDB-lite"/>
    </source>
</evidence>
<proteinExistence type="predicted"/>